<comment type="caution">
    <text evidence="1">The sequence shown here is derived from an EMBL/GenBank/DDBJ whole genome shotgun (WGS) entry which is preliminary data.</text>
</comment>
<gene>
    <name evidence="1" type="ORF">L210DRAFT_3664767</name>
</gene>
<dbReference type="Proteomes" id="UP001194468">
    <property type="component" value="Unassembled WGS sequence"/>
</dbReference>
<organism evidence="1 2">
    <name type="scientific">Boletus edulis BED1</name>
    <dbReference type="NCBI Taxonomy" id="1328754"/>
    <lineage>
        <taxon>Eukaryota</taxon>
        <taxon>Fungi</taxon>
        <taxon>Dikarya</taxon>
        <taxon>Basidiomycota</taxon>
        <taxon>Agaricomycotina</taxon>
        <taxon>Agaricomycetes</taxon>
        <taxon>Agaricomycetidae</taxon>
        <taxon>Boletales</taxon>
        <taxon>Boletineae</taxon>
        <taxon>Boletaceae</taxon>
        <taxon>Boletoideae</taxon>
        <taxon>Boletus</taxon>
    </lineage>
</organism>
<name>A0AAD4GFP6_BOLED</name>
<evidence type="ECO:0000313" key="1">
    <source>
        <dbReference type="EMBL" id="KAF8441631.1"/>
    </source>
</evidence>
<evidence type="ECO:0000313" key="2">
    <source>
        <dbReference type="Proteomes" id="UP001194468"/>
    </source>
</evidence>
<reference evidence="1" key="2">
    <citation type="journal article" date="2020" name="Nat. Commun.">
        <title>Large-scale genome sequencing of mycorrhizal fungi provides insights into the early evolution of symbiotic traits.</title>
        <authorList>
            <person name="Miyauchi S."/>
            <person name="Kiss E."/>
            <person name="Kuo A."/>
            <person name="Drula E."/>
            <person name="Kohler A."/>
            <person name="Sanchez-Garcia M."/>
            <person name="Morin E."/>
            <person name="Andreopoulos B."/>
            <person name="Barry K.W."/>
            <person name="Bonito G."/>
            <person name="Buee M."/>
            <person name="Carver A."/>
            <person name="Chen C."/>
            <person name="Cichocki N."/>
            <person name="Clum A."/>
            <person name="Culley D."/>
            <person name="Crous P.W."/>
            <person name="Fauchery L."/>
            <person name="Girlanda M."/>
            <person name="Hayes R.D."/>
            <person name="Keri Z."/>
            <person name="LaButti K."/>
            <person name="Lipzen A."/>
            <person name="Lombard V."/>
            <person name="Magnuson J."/>
            <person name="Maillard F."/>
            <person name="Murat C."/>
            <person name="Nolan M."/>
            <person name="Ohm R.A."/>
            <person name="Pangilinan J."/>
            <person name="Pereira M.F."/>
            <person name="Perotto S."/>
            <person name="Peter M."/>
            <person name="Pfister S."/>
            <person name="Riley R."/>
            <person name="Sitrit Y."/>
            <person name="Stielow J.B."/>
            <person name="Szollosi G."/>
            <person name="Zifcakova L."/>
            <person name="Stursova M."/>
            <person name="Spatafora J.W."/>
            <person name="Tedersoo L."/>
            <person name="Vaario L.M."/>
            <person name="Yamada A."/>
            <person name="Yan M."/>
            <person name="Wang P."/>
            <person name="Xu J."/>
            <person name="Bruns T."/>
            <person name="Baldrian P."/>
            <person name="Vilgalys R."/>
            <person name="Dunand C."/>
            <person name="Henrissat B."/>
            <person name="Grigoriev I.V."/>
            <person name="Hibbett D."/>
            <person name="Nagy L.G."/>
            <person name="Martin F.M."/>
        </authorList>
    </citation>
    <scope>NUCLEOTIDE SEQUENCE</scope>
    <source>
        <strain evidence="1">BED1</strain>
    </source>
</reference>
<sequence>MHIAGVIMPILVFEDLQPCMPLRNLRFIFLAIEWVVNLSDSELLTLTSVWPHISSFMSVGAGTRGVEVRQMDCYSSCSPSLNRIALAMDTRGYTIPPSSLGLELALPPKLSLSVNVVDSIIEAESMPAISAFFAGTALQTDLVLHAWERIWRVSCGPLETCTQIIKAALALNAFDEGSWIVGERDGDEGSLAGIDANRSVVATTLHSTT</sequence>
<dbReference type="AlphaFoldDB" id="A0AAD4GFP6"/>
<proteinExistence type="predicted"/>
<dbReference type="EMBL" id="WHUW01000010">
    <property type="protein sequence ID" value="KAF8441631.1"/>
    <property type="molecule type" value="Genomic_DNA"/>
</dbReference>
<protein>
    <submittedName>
        <fullName evidence="1">Uncharacterized protein</fullName>
    </submittedName>
</protein>
<accession>A0AAD4GFP6</accession>
<reference evidence="1" key="1">
    <citation type="submission" date="2019-10" db="EMBL/GenBank/DDBJ databases">
        <authorList>
            <consortium name="DOE Joint Genome Institute"/>
            <person name="Kuo A."/>
            <person name="Miyauchi S."/>
            <person name="Kiss E."/>
            <person name="Drula E."/>
            <person name="Kohler A."/>
            <person name="Sanchez-Garcia M."/>
            <person name="Andreopoulos B."/>
            <person name="Barry K.W."/>
            <person name="Bonito G."/>
            <person name="Buee M."/>
            <person name="Carver A."/>
            <person name="Chen C."/>
            <person name="Cichocki N."/>
            <person name="Clum A."/>
            <person name="Culley D."/>
            <person name="Crous P.W."/>
            <person name="Fauchery L."/>
            <person name="Girlanda M."/>
            <person name="Hayes R."/>
            <person name="Keri Z."/>
            <person name="LaButti K."/>
            <person name="Lipzen A."/>
            <person name="Lombard V."/>
            <person name="Magnuson J."/>
            <person name="Maillard F."/>
            <person name="Morin E."/>
            <person name="Murat C."/>
            <person name="Nolan M."/>
            <person name="Ohm R."/>
            <person name="Pangilinan J."/>
            <person name="Pereira M."/>
            <person name="Perotto S."/>
            <person name="Peter M."/>
            <person name="Riley R."/>
            <person name="Sitrit Y."/>
            <person name="Stielow B."/>
            <person name="Szollosi G."/>
            <person name="Zifcakova L."/>
            <person name="Stursova M."/>
            <person name="Spatafora J.W."/>
            <person name="Tedersoo L."/>
            <person name="Vaario L.-M."/>
            <person name="Yamada A."/>
            <person name="Yan M."/>
            <person name="Wang P."/>
            <person name="Xu J."/>
            <person name="Bruns T."/>
            <person name="Baldrian P."/>
            <person name="Vilgalys R."/>
            <person name="Henrissat B."/>
            <person name="Grigoriev I.V."/>
            <person name="Hibbett D."/>
            <person name="Nagy L.G."/>
            <person name="Martin F.M."/>
        </authorList>
    </citation>
    <scope>NUCLEOTIDE SEQUENCE</scope>
    <source>
        <strain evidence="1">BED1</strain>
    </source>
</reference>
<keyword evidence="2" id="KW-1185">Reference proteome</keyword>